<protein>
    <submittedName>
        <fullName evidence="2">SPASM domain-containing protein</fullName>
    </submittedName>
</protein>
<dbReference type="EMBL" id="JARTIK010000001">
    <property type="protein sequence ID" value="MED4677321.1"/>
    <property type="molecule type" value="Genomic_DNA"/>
</dbReference>
<dbReference type="InterPro" id="IPR058240">
    <property type="entry name" value="rSAM_sf"/>
</dbReference>
<reference evidence="2 3" key="1">
    <citation type="submission" date="2023-03" db="EMBL/GenBank/DDBJ databases">
        <title>Bacillus Genome Sequencing.</title>
        <authorList>
            <person name="Dunlap C."/>
        </authorList>
    </citation>
    <scope>NUCLEOTIDE SEQUENCE [LARGE SCALE GENOMIC DNA]</scope>
    <source>
        <strain evidence="2 3">NRS-319</strain>
    </source>
</reference>
<keyword evidence="3" id="KW-1185">Reference proteome</keyword>
<feature type="domain" description="4Fe4S-binding SPASM" evidence="1">
    <location>
        <begin position="11"/>
        <end position="48"/>
    </location>
</feature>
<comment type="caution">
    <text evidence="2">The sequence shown here is derived from an EMBL/GenBank/DDBJ whole genome shotgun (WGS) entry which is preliminary data.</text>
</comment>
<sequence length="63" mass="7370">MVVLQERELLPIKTGNIRTTSLAEIYRNSPVFQNLRNPDKYKGKCGVCEFRYVCGDLVLEYMR</sequence>
<evidence type="ECO:0000313" key="3">
    <source>
        <dbReference type="Proteomes" id="UP001336122"/>
    </source>
</evidence>
<name>A0ABU6P7N3_9BACI</name>
<gene>
    <name evidence="2" type="ORF">P9485_05535</name>
</gene>
<accession>A0ABU6P7N3</accession>
<dbReference type="Pfam" id="PF13186">
    <property type="entry name" value="SPASM"/>
    <property type="match status" value="1"/>
</dbReference>
<dbReference type="InterPro" id="IPR023885">
    <property type="entry name" value="4Fe4S-binding_SPASM_dom"/>
</dbReference>
<organism evidence="2 3">
    <name type="scientific">Bacillus nitratireducens</name>
    <dbReference type="NCBI Taxonomy" id="2026193"/>
    <lineage>
        <taxon>Bacteria</taxon>
        <taxon>Bacillati</taxon>
        <taxon>Bacillota</taxon>
        <taxon>Bacilli</taxon>
        <taxon>Bacillales</taxon>
        <taxon>Bacillaceae</taxon>
        <taxon>Bacillus</taxon>
        <taxon>Bacillus cereus group</taxon>
    </lineage>
</organism>
<evidence type="ECO:0000313" key="2">
    <source>
        <dbReference type="EMBL" id="MED4677321.1"/>
    </source>
</evidence>
<proteinExistence type="predicted"/>
<evidence type="ECO:0000259" key="1">
    <source>
        <dbReference type="Pfam" id="PF13186"/>
    </source>
</evidence>
<dbReference type="Proteomes" id="UP001336122">
    <property type="component" value="Unassembled WGS sequence"/>
</dbReference>
<dbReference type="SUPFAM" id="SSF102114">
    <property type="entry name" value="Radical SAM enzymes"/>
    <property type="match status" value="1"/>
</dbReference>